<feature type="region of interest" description="Disordered" evidence="1">
    <location>
        <begin position="112"/>
        <end position="146"/>
    </location>
</feature>
<gene>
    <name evidence="2" type="ORF">SEV965_LOCUS35034</name>
</gene>
<feature type="non-terminal residue" evidence="2">
    <location>
        <position position="1"/>
    </location>
</feature>
<comment type="caution">
    <text evidence="2">The sequence shown here is derived from an EMBL/GenBank/DDBJ whole genome shotgun (WGS) entry which is preliminary data.</text>
</comment>
<proteinExistence type="predicted"/>
<dbReference type="EMBL" id="CAJNOU010005487">
    <property type="protein sequence ID" value="CAF1479657.1"/>
    <property type="molecule type" value="Genomic_DNA"/>
</dbReference>
<name>A0A815RNI1_9BILA</name>
<dbReference type="Proteomes" id="UP000663889">
    <property type="component" value="Unassembled WGS sequence"/>
</dbReference>
<protein>
    <submittedName>
        <fullName evidence="2">Uncharacterized protein</fullName>
    </submittedName>
</protein>
<feature type="compositionally biased region" description="Basic residues" evidence="1">
    <location>
        <begin position="136"/>
        <end position="146"/>
    </location>
</feature>
<reference evidence="2" key="1">
    <citation type="submission" date="2021-02" db="EMBL/GenBank/DDBJ databases">
        <authorList>
            <person name="Nowell W R."/>
        </authorList>
    </citation>
    <scope>NUCLEOTIDE SEQUENCE</scope>
</reference>
<evidence type="ECO:0000313" key="3">
    <source>
        <dbReference type="Proteomes" id="UP000663889"/>
    </source>
</evidence>
<evidence type="ECO:0000256" key="1">
    <source>
        <dbReference type="SAM" id="MobiDB-lite"/>
    </source>
</evidence>
<dbReference type="AlphaFoldDB" id="A0A815RNI1"/>
<organism evidence="2 3">
    <name type="scientific">Rotaria sordida</name>
    <dbReference type="NCBI Taxonomy" id="392033"/>
    <lineage>
        <taxon>Eukaryota</taxon>
        <taxon>Metazoa</taxon>
        <taxon>Spiralia</taxon>
        <taxon>Gnathifera</taxon>
        <taxon>Rotifera</taxon>
        <taxon>Eurotatoria</taxon>
        <taxon>Bdelloidea</taxon>
        <taxon>Philodinida</taxon>
        <taxon>Philodinidae</taxon>
        <taxon>Rotaria</taxon>
    </lineage>
</organism>
<sequence>IMACLVHNSRYRSLFHAVINELRNEKRMPASILRTMPRQCCTCNNVDNQTLINVLIDDKDKLINLKNLINQIDRDKKSNPKLVLSLNLLENIIKGNRILDSKLLSTSTVDSHISKLDDDNDSSKSEDDHRMDIGRRRISRKRTKSPKPLKDGKFLFLPYKFENKSDFSLSVDASKTKQRGRFIGRNGYITSLEKQHHVCINMITSKTTEQVTKTLKNAKAGIGNIKIHNLQDLSKQDDGEWILVRQKKGENQTNTVDIETLLDELTNRWESFFNIQKRKHEDEEEEYPNKK</sequence>
<evidence type="ECO:0000313" key="2">
    <source>
        <dbReference type="EMBL" id="CAF1479657.1"/>
    </source>
</evidence>
<feature type="compositionally biased region" description="Basic and acidic residues" evidence="1">
    <location>
        <begin position="112"/>
        <end position="135"/>
    </location>
</feature>
<accession>A0A815RNI1</accession>